<feature type="compositionally biased region" description="Basic and acidic residues" evidence="7">
    <location>
        <begin position="568"/>
        <end position="587"/>
    </location>
</feature>
<feature type="repeat" description="HEAT" evidence="6">
    <location>
        <begin position="1079"/>
        <end position="1117"/>
    </location>
</feature>
<organism evidence="9 10">
    <name type="scientific">Mycoemilia scoparia</name>
    <dbReference type="NCBI Taxonomy" id="417184"/>
    <lineage>
        <taxon>Eukaryota</taxon>
        <taxon>Fungi</taxon>
        <taxon>Fungi incertae sedis</taxon>
        <taxon>Zoopagomycota</taxon>
        <taxon>Kickxellomycotina</taxon>
        <taxon>Kickxellomycetes</taxon>
        <taxon>Kickxellales</taxon>
        <taxon>Kickxellaceae</taxon>
        <taxon>Mycoemilia</taxon>
    </lineage>
</organism>
<evidence type="ECO:0000256" key="5">
    <source>
        <dbReference type="ARBA" id="ARBA00025722"/>
    </source>
</evidence>
<dbReference type="GO" id="GO:0051010">
    <property type="term" value="F:microtubule plus-end binding"/>
    <property type="evidence" value="ECO:0007669"/>
    <property type="project" value="InterPro"/>
</dbReference>
<dbReference type="InterPro" id="IPR011989">
    <property type="entry name" value="ARM-like"/>
</dbReference>
<feature type="domain" description="TOG" evidence="8">
    <location>
        <begin position="275"/>
        <end position="509"/>
    </location>
</feature>
<keyword evidence="3" id="KW-0677">Repeat</keyword>
<dbReference type="InterPro" id="IPR048491">
    <property type="entry name" value="XMAP215_CLASP_TOG"/>
</dbReference>
<gene>
    <name evidence="9" type="ORF">H4219_002550</name>
</gene>
<dbReference type="Proteomes" id="UP001150538">
    <property type="component" value="Unassembled WGS sequence"/>
</dbReference>
<feature type="compositionally biased region" description="Low complexity" evidence="7">
    <location>
        <begin position="2230"/>
        <end position="2244"/>
    </location>
</feature>
<dbReference type="GO" id="GO:0051315">
    <property type="term" value="P:attachment of mitotic spindle microtubules to kinetochore"/>
    <property type="evidence" value="ECO:0007669"/>
    <property type="project" value="UniProtKB-ARBA"/>
</dbReference>
<dbReference type="FunFam" id="1.25.10.10:FF:000019">
    <property type="entry name" value="Cytoskeleton-associated protein 5"/>
    <property type="match status" value="1"/>
</dbReference>
<name>A0A9W8DNZ4_9FUNG</name>
<dbReference type="GO" id="GO:0030951">
    <property type="term" value="P:establishment or maintenance of microtubule cytoskeleton polarity"/>
    <property type="evidence" value="ECO:0007669"/>
    <property type="project" value="InterPro"/>
</dbReference>
<accession>A0A9W8DNZ4</accession>
<feature type="compositionally biased region" description="Low complexity" evidence="7">
    <location>
        <begin position="523"/>
        <end position="537"/>
    </location>
</feature>
<feature type="region of interest" description="Disordered" evidence="7">
    <location>
        <begin position="2128"/>
        <end position="2154"/>
    </location>
</feature>
<keyword evidence="2" id="KW-0963">Cytoplasm</keyword>
<dbReference type="GO" id="GO:1990571">
    <property type="term" value="P:meiotic centromere clustering"/>
    <property type="evidence" value="ECO:0007669"/>
    <property type="project" value="UniProtKB-ARBA"/>
</dbReference>
<feature type="compositionally biased region" description="Low complexity" evidence="7">
    <location>
        <begin position="1605"/>
        <end position="1621"/>
    </location>
</feature>
<dbReference type="GO" id="GO:0005881">
    <property type="term" value="C:cytoplasmic microtubule"/>
    <property type="evidence" value="ECO:0007669"/>
    <property type="project" value="UniProtKB-ARBA"/>
</dbReference>
<evidence type="ECO:0000256" key="1">
    <source>
        <dbReference type="ARBA" id="ARBA00004245"/>
    </source>
</evidence>
<dbReference type="PROSITE" id="PS50077">
    <property type="entry name" value="HEAT_REPEAT"/>
    <property type="match status" value="2"/>
</dbReference>
<evidence type="ECO:0000256" key="4">
    <source>
        <dbReference type="ARBA" id="ARBA00023212"/>
    </source>
</evidence>
<feature type="domain" description="TOG" evidence="8">
    <location>
        <begin position="907"/>
        <end position="1143"/>
    </location>
</feature>
<dbReference type="Pfam" id="PF21041">
    <property type="entry name" value="XMAP215_CLASP_TOG"/>
    <property type="match status" value="3"/>
</dbReference>
<comment type="caution">
    <text evidence="9">The sequence shown here is derived from an EMBL/GenBank/DDBJ whole genome shotgun (WGS) entry which is preliminary data.</text>
</comment>
<dbReference type="GO" id="GO:0000022">
    <property type="term" value="P:mitotic spindle elongation"/>
    <property type="evidence" value="ECO:0007669"/>
    <property type="project" value="UniProtKB-ARBA"/>
</dbReference>
<dbReference type="GO" id="GO:0099070">
    <property type="term" value="C:static microtubule bundle"/>
    <property type="evidence" value="ECO:0007669"/>
    <property type="project" value="UniProtKB-ARBA"/>
</dbReference>
<feature type="compositionally biased region" description="Polar residues" evidence="7">
    <location>
        <begin position="2284"/>
        <end position="2297"/>
    </location>
</feature>
<dbReference type="SUPFAM" id="SSF48371">
    <property type="entry name" value="ARM repeat"/>
    <property type="match status" value="2"/>
</dbReference>
<dbReference type="GO" id="GO:0044732">
    <property type="term" value="C:mitotic spindle pole body"/>
    <property type="evidence" value="ECO:0007669"/>
    <property type="project" value="UniProtKB-ARBA"/>
</dbReference>
<evidence type="ECO:0000313" key="9">
    <source>
        <dbReference type="EMBL" id="KAJ1918536.1"/>
    </source>
</evidence>
<feature type="compositionally biased region" description="Low complexity" evidence="7">
    <location>
        <begin position="2199"/>
        <end position="2211"/>
    </location>
</feature>
<feature type="compositionally biased region" description="Gly residues" evidence="7">
    <location>
        <begin position="884"/>
        <end position="895"/>
    </location>
</feature>
<feature type="repeat" description="HEAT" evidence="6">
    <location>
        <begin position="1532"/>
        <end position="1568"/>
    </location>
</feature>
<dbReference type="Gene3D" id="1.25.10.10">
    <property type="entry name" value="Leucine-rich Repeat Variant"/>
    <property type="match status" value="5"/>
</dbReference>
<feature type="region of interest" description="Disordered" evidence="7">
    <location>
        <begin position="864"/>
        <end position="911"/>
    </location>
</feature>
<feature type="region of interest" description="Disordered" evidence="7">
    <location>
        <begin position="1145"/>
        <end position="1308"/>
    </location>
</feature>
<evidence type="ECO:0000259" key="8">
    <source>
        <dbReference type="SMART" id="SM01349"/>
    </source>
</evidence>
<dbReference type="Pfam" id="PF02985">
    <property type="entry name" value="HEAT"/>
    <property type="match status" value="1"/>
</dbReference>
<dbReference type="InterPro" id="IPR021133">
    <property type="entry name" value="HEAT_type_2"/>
</dbReference>
<feature type="domain" description="TOG" evidence="8">
    <location>
        <begin position="1"/>
        <end position="228"/>
    </location>
</feature>
<dbReference type="GO" id="GO:0046785">
    <property type="term" value="P:microtubule polymerization"/>
    <property type="evidence" value="ECO:0007669"/>
    <property type="project" value="InterPro"/>
</dbReference>
<comment type="similarity">
    <text evidence="5">Belongs to the TOG/XMAP215 family.</text>
</comment>
<feature type="compositionally biased region" description="Low complexity" evidence="7">
    <location>
        <begin position="1661"/>
        <end position="1671"/>
    </location>
</feature>
<dbReference type="InterPro" id="IPR034085">
    <property type="entry name" value="TOG"/>
</dbReference>
<dbReference type="InterPro" id="IPR000357">
    <property type="entry name" value="HEAT"/>
</dbReference>
<feature type="compositionally biased region" description="Low complexity" evidence="7">
    <location>
        <begin position="1242"/>
        <end position="1259"/>
    </location>
</feature>
<dbReference type="InterPro" id="IPR045110">
    <property type="entry name" value="XMAP215"/>
</dbReference>
<evidence type="ECO:0000313" key="10">
    <source>
        <dbReference type="Proteomes" id="UP001150538"/>
    </source>
</evidence>
<dbReference type="GO" id="GO:0061863">
    <property type="term" value="F:microtubule plus end polymerase"/>
    <property type="evidence" value="ECO:0007669"/>
    <property type="project" value="InterPro"/>
</dbReference>
<dbReference type="FunFam" id="1.25.10.10:FF:000063">
    <property type="entry name" value="Putative cytoskeleton-associated protein 5"/>
    <property type="match status" value="1"/>
</dbReference>
<proteinExistence type="inferred from homology"/>
<feature type="compositionally biased region" description="Low complexity" evidence="7">
    <location>
        <begin position="611"/>
        <end position="622"/>
    </location>
</feature>
<dbReference type="SMART" id="SM01349">
    <property type="entry name" value="TOG"/>
    <property type="match status" value="5"/>
</dbReference>
<comment type="subcellular location">
    <subcellularLocation>
        <location evidence="1">Cytoplasm</location>
        <location evidence="1">Cytoskeleton</location>
    </subcellularLocation>
</comment>
<keyword evidence="4" id="KW-0206">Cytoskeleton</keyword>
<feature type="region of interest" description="Disordered" evidence="7">
    <location>
        <begin position="2173"/>
        <end position="2212"/>
    </location>
</feature>
<evidence type="ECO:0000256" key="3">
    <source>
        <dbReference type="ARBA" id="ARBA00022737"/>
    </source>
</evidence>
<dbReference type="OrthoDB" id="205662at2759"/>
<feature type="region of interest" description="Disordered" evidence="7">
    <location>
        <begin position="1586"/>
        <end position="1672"/>
    </location>
</feature>
<reference evidence="9" key="1">
    <citation type="submission" date="2022-07" db="EMBL/GenBank/DDBJ databases">
        <title>Phylogenomic reconstructions and comparative analyses of Kickxellomycotina fungi.</title>
        <authorList>
            <person name="Reynolds N.K."/>
            <person name="Stajich J.E."/>
            <person name="Barry K."/>
            <person name="Grigoriev I.V."/>
            <person name="Crous P."/>
            <person name="Smith M.E."/>
        </authorList>
    </citation>
    <scope>NUCLEOTIDE SEQUENCE</scope>
    <source>
        <strain evidence="9">NBRC 100468</strain>
    </source>
</reference>
<feature type="region of interest" description="Disordered" evidence="7">
    <location>
        <begin position="510"/>
        <end position="623"/>
    </location>
</feature>
<feature type="compositionally biased region" description="Low complexity" evidence="7">
    <location>
        <begin position="1201"/>
        <end position="1219"/>
    </location>
</feature>
<feature type="compositionally biased region" description="Acidic residues" evidence="7">
    <location>
        <begin position="241"/>
        <end position="269"/>
    </location>
</feature>
<feature type="compositionally biased region" description="Polar residues" evidence="7">
    <location>
        <begin position="2262"/>
        <end position="2274"/>
    </location>
</feature>
<keyword evidence="10" id="KW-1185">Reference proteome</keyword>
<evidence type="ECO:0000256" key="2">
    <source>
        <dbReference type="ARBA" id="ARBA00022490"/>
    </source>
</evidence>
<dbReference type="EMBL" id="JANBPU010000043">
    <property type="protein sequence ID" value="KAJ1918536.1"/>
    <property type="molecule type" value="Genomic_DNA"/>
</dbReference>
<feature type="region of interest" description="Disordered" evidence="7">
    <location>
        <begin position="2230"/>
        <end position="2339"/>
    </location>
</feature>
<sequence>MSAPEDYSSLPLTERLVHKVWKVRSAAYDELAKEVPTLDPESERSKFSLYEGFAPKMIKDTNVAAQEQAIKAILALTENSPNPVATREAVVPVLVEKCLSSPRAGIRAQSMDLLLLYIEVDKPDPVIEKVLSGFDLKTPKAVAAAVHAVSEIIKSFGIKHSNIKPIVKSLSKPFGHRDKTVRAEAHDLTIELYKWIGAALMPSLSDINPVALKELQEKFDSLEKTKPRATRLLRSEKPEDVLDDDGEGEEDGNGEDGDTDPNSDSEDAAGMDPWDLADPVDVLAKLPPNFDTNLASKKWKERKEAVEGLQGVLNTTRIKEQSYGDLVGKLAGRISDVNLPVAILAINCIELLAKGLRGPFAQYQSTVVTPMMEKLKERKQTCVDALRAALDAVFATTNKDTMNFFEYIEKGYSHKNPQIRAESIRLLTRCLSATKSIPSKANIKAITELAKKAGDDGDANVREASTEALGTMMKLVGEKVLMPFLGDVDKIKEAKIREFYEKATISAKPAQTTVKAKPKPKSKTAPAKPKPASAKAPIPQSVQDGNDDDYEPPKPAGIGANLPPALRKKLEASARAAAEKKAAREAKNGGSTAAPPTARPPAPKPKPTPAKPQAKASKSTAPGPVVVDETIRYRFAGDEAIDEKVAAILPQDTLEMLNSKKWKERVEGMEKILSFMQTEMEAAEIEPELMIRQFAKKPGWKESNFQVNLRVYETLKWMAENCPAKFSNGCAALTMPILTDKLGDIKAKKQAGEALYAYAERLSLKFVLGQALVPMSKQKSPKVLGDCLDWVNQALLDFGIAGLQLKDIITFIKDSGLGSSNGQVRQKAVIVMGTLRRFVGPPIATLVEDIPAQLKSLVDAEFDRVADDPPPEPTRSQPTASKGGRSGDGKGGAPAGGDDADEDPMDSLIPRVNISPKITPGLLRMINDNNWKQRKEGLEAVTAILDDAKHRILPELPLDLLTALKSRLTDSNKNLIPVALGIIADLSASMGAPFEQHIRLLALPTMMTLTDKKVTVRQGALKALDAFVATTPAAFDGPIIHNAPKAIENDSPELRENLLGWLAKQLDNRKENLPDLSEFLPSIFMPLQDRNAPVRNNAQKLLIYIISSVGPEMVIDSCSSKLKGASKQTVMPMIEKCRLQAIGSNGGGSAAAGSQGSKYGRGSAGPHGAVSRTARSGSTSADRAPSPGGNQVITAAELVGRRPTPASTSSAAPTTAGAASGAGGLRRPMGSRRKPGTGIGGLAPPQRLGAAGAAAATSASGGGQMPAGRPRMGAGMGQARPPSRTASMTAGSEAEDEPPILNASPKYKEMRARKDATVSSARWQFTDTPRPELINLLNAQMEGHVSHGLKALLFSTGHYKDRDYLTALTSLDDMLSIPGFSEDRYGVATEEMRDRYLAHNDLLFKYISLRLYDNQTHTILKCLDLIEHFFQVMEERNVGWSDYEAHCLLPHLIAQLGNNKEQVKSRVRQLVISRLTHLYPVSKIFQNLLDYGLRGCKNARTRQESLESMSYFVRERSAGLGLSGVCSNPSKIVPQIAQAISDRDAQVRTAALSCLVEMSQHVPGGEGELWRLVGRLPEREKSMLEERLKHRSGGGGAAAAGTGTGSSNSRSSSRLGGAATSQLRSRQLGGGPGSGIKGLHGHGLAGPGNSTGPSPGLGRNSQASSSTSLQSRGYNLNLDGLNLPSYSSHTTTAFPASNMPALSTIKSVPTSYNQGSDHNSVYSQGYDRQYNWQPTPSAEPECTEEQYLEGIIADLSGDDPRSAVDALDQLQRFVAESDSSRDVIASQINYLLPAVRLQMRWAFATTIDPSSSSPMRQTLARLRKATIATLIDVFVDKSLAESAGSEAVSQVLDELLRRLVDPVLNDSKEGDSPLIDDAAQLSQAMNSLVMRILENADRTIVYKNLIPMLESAMSVRLPLKGLSSQQHYQAKYGDLVMRCLWRISKNLKDEIIKKPENLKYDQILPLTHRFFVRLPDSEWRQREDKFMYGDLPKRTIKTINHAIATGLGPRIWDEMGTLVAEIGQENPRALPLSQLHRQHPHDQAWAMNVHQIFTESSETYAYIRHVTQDNQPPTPRQIEKIIETALPTAPSQSTSLKANISPLRRMRSPSVGLANAAKAHGSGVFTRPASYTSTNSSPTRYGGGVGVSNAPNGSIGGGYGGMRVASPIGRTMSPYGFQQSGQRGGYGENNGVEIGHQYSSSPSSVPPASASIRSHDALASQLRALKEKISSGGRASGAGISASSVGGGVPNSNIGPMLTGRPLSSESQGDYYSNSGGGGGGGISSTRPFSMISPTTNSASVGGGGPGPTSSSGADGQSHSIEDLRARLAQMRTALHRPK</sequence>
<feature type="compositionally biased region" description="Gly residues" evidence="7">
    <location>
        <begin position="1593"/>
        <end position="1604"/>
    </location>
</feature>
<feature type="domain" description="TOG" evidence="8">
    <location>
        <begin position="1335"/>
        <end position="1597"/>
    </location>
</feature>
<feature type="region of interest" description="Disordered" evidence="7">
    <location>
        <begin position="227"/>
        <end position="274"/>
    </location>
</feature>
<dbReference type="InterPro" id="IPR016024">
    <property type="entry name" value="ARM-type_fold"/>
</dbReference>
<feature type="compositionally biased region" description="Pro residues" evidence="7">
    <location>
        <begin position="597"/>
        <end position="610"/>
    </location>
</feature>
<dbReference type="PANTHER" id="PTHR12609">
    <property type="entry name" value="MICROTUBULE ASSOCIATED PROTEIN XMAP215"/>
    <property type="match status" value="1"/>
</dbReference>
<evidence type="ECO:0000256" key="7">
    <source>
        <dbReference type="SAM" id="MobiDB-lite"/>
    </source>
</evidence>
<feature type="domain" description="TOG" evidence="8">
    <location>
        <begin position="638"/>
        <end position="871"/>
    </location>
</feature>
<feature type="compositionally biased region" description="Gly residues" evidence="7">
    <location>
        <begin position="1628"/>
        <end position="1646"/>
    </location>
</feature>
<dbReference type="GO" id="GO:1990498">
    <property type="term" value="C:mitotic spindle microtubule"/>
    <property type="evidence" value="ECO:0007669"/>
    <property type="project" value="UniProtKB-ARBA"/>
</dbReference>
<protein>
    <recommendedName>
        <fullName evidence="8">TOG domain-containing protein</fullName>
    </recommendedName>
</protein>
<feature type="compositionally biased region" description="Polar residues" evidence="7">
    <location>
        <begin position="2129"/>
        <end position="2139"/>
    </location>
</feature>
<evidence type="ECO:0000256" key="6">
    <source>
        <dbReference type="PROSITE-ProRule" id="PRU00103"/>
    </source>
</evidence>